<evidence type="ECO:0000313" key="11">
    <source>
        <dbReference type="EMBL" id="RWS30494.1"/>
    </source>
</evidence>
<keyword evidence="6" id="KW-0479">Metal-binding</keyword>
<proteinExistence type="inferred from homology"/>
<dbReference type="SUPFAM" id="SSF81301">
    <property type="entry name" value="Nucleotidyltransferase"/>
    <property type="match status" value="1"/>
</dbReference>
<dbReference type="InterPro" id="IPR054708">
    <property type="entry name" value="MTPAP-like_central"/>
</dbReference>
<feature type="domain" description="Poly(A) RNA polymerase mitochondrial-like central palm" evidence="10">
    <location>
        <begin position="111"/>
        <end position="244"/>
    </location>
</feature>
<evidence type="ECO:0000259" key="10">
    <source>
        <dbReference type="Pfam" id="PF22600"/>
    </source>
</evidence>
<dbReference type="GO" id="GO:0046872">
    <property type="term" value="F:metal ion binding"/>
    <property type="evidence" value="ECO:0007669"/>
    <property type="project" value="UniProtKB-KW"/>
</dbReference>
<sequence>MNQLNIRYSSPPERIRGQFAPFQQSRTNSGYAANRQYTNRVQFHPQNYMRNWVSNSLQYSPPNKTGTNWYPNRVFLPNGRHRQRNDYQQQIGNQYWRPKQRVENHGANSDLSMEIMSLFNEKKQTQEIFERKSELRGLIQNELLLFFDEDVELKVVGSSVNGLGTIYSELDVCVVFRNPFISAVDALQSIKSILEKKEFVKNKRVIWAKVPIFKFIDSVSGIVVNINVNNATCIKNTQLIHQYTRMDERVAPLTVIVKLWARQNGINDASNKTMNGYTLTLLVIHFLQSRCTPAVLPSLVELFGTDTDINGRRRQITAFERVYNFKSLNCECLGDLFLKFLLYYSHEFTYRVNVVSVRTGSAIAKSKVNESSNNKFESTQWKFIGVEEPYDRTNTARSVSDKSAYDQIMDVFRRSYRTLHETRCLFSII</sequence>
<evidence type="ECO:0000256" key="4">
    <source>
        <dbReference type="ARBA" id="ARBA00022490"/>
    </source>
</evidence>
<dbReference type="Proteomes" id="UP000288716">
    <property type="component" value="Unassembled WGS sequence"/>
</dbReference>
<dbReference type="VEuPathDB" id="VectorBase:LDEU001543"/>
<dbReference type="GO" id="GO:0031123">
    <property type="term" value="P:RNA 3'-end processing"/>
    <property type="evidence" value="ECO:0007669"/>
    <property type="project" value="TreeGrafter"/>
</dbReference>
<dbReference type="GO" id="GO:1990817">
    <property type="term" value="F:poly(A) RNA polymerase activity"/>
    <property type="evidence" value="ECO:0007669"/>
    <property type="project" value="UniProtKB-ARBA"/>
</dbReference>
<dbReference type="EMBL" id="NCKV01000479">
    <property type="protein sequence ID" value="RWS30494.1"/>
    <property type="molecule type" value="Genomic_DNA"/>
</dbReference>
<comment type="subcellular location">
    <subcellularLocation>
        <location evidence="3">Cytoplasm</location>
    </subcellularLocation>
</comment>
<dbReference type="STRING" id="299467.A0A443SSK7"/>
<evidence type="ECO:0000256" key="2">
    <source>
        <dbReference type="ARBA" id="ARBA00001946"/>
    </source>
</evidence>
<dbReference type="Gene3D" id="1.10.1410.10">
    <property type="match status" value="1"/>
</dbReference>
<evidence type="ECO:0000256" key="1">
    <source>
        <dbReference type="ARBA" id="ARBA00001936"/>
    </source>
</evidence>
<dbReference type="CDD" id="cd05402">
    <property type="entry name" value="NT_PAP_TUTase"/>
    <property type="match status" value="1"/>
</dbReference>
<keyword evidence="5" id="KW-0808">Transferase</keyword>
<comment type="similarity">
    <text evidence="8">Belongs to the DNA polymerase type-B-like family. GLD2 subfamily.</text>
</comment>
<evidence type="ECO:0000256" key="6">
    <source>
        <dbReference type="ARBA" id="ARBA00022723"/>
    </source>
</evidence>
<keyword evidence="4" id="KW-0963">Cytoplasm</keyword>
<evidence type="ECO:0000313" key="12">
    <source>
        <dbReference type="Proteomes" id="UP000288716"/>
    </source>
</evidence>
<comment type="cofactor">
    <cofactor evidence="1">
        <name>Mn(2+)</name>
        <dbReference type="ChEBI" id="CHEBI:29035"/>
    </cofactor>
</comment>
<evidence type="ECO:0000259" key="9">
    <source>
        <dbReference type="Pfam" id="PF03828"/>
    </source>
</evidence>
<comment type="caution">
    <text evidence="11">The sequence shown here is derived from an EMBL/GenBank/DDBJ whole genome shotgun (WGS) entry which is preliminary data.</text>
</comment>
<keyword evidence="12" id="KW-1185">Reference proteome</keyword>
<evidence type="ECO:0000256" key="5">
    <source>
        <dbReference type="ARBA" id="ARBA00022679"/>
    </source>
</evidence>
<evidence type="ECO:0000256" key="8">
    <source>
        <dbReference type="ARBA" id="ARBA00038491"/>
    </source>
</evidence>
<dbReference type="Gene3D" id="3.30.460.10">
    <property type="entry name" value="Beta Polymerase, domain 2"/>
    <property type="match status" value="1"/>
</dbReference>
<evidence type="ECO:0000256" key="3">
    <source>
        <dbReference type="ARBA" id="ARBA00004496"/>
    </source>
</evidence>
<protein>
    <submittedName>
        <fullName evidence="11">Poly(A) RNA polymerase gld-2-like protein</fullName>
    </submittedName>
</protein>
<dbReference type="OrthoDB" id="2274644at2759"/>
<organism evidence="11 12">
    <name type="scientific">Leptotrombidium deliense</name>
    <dbReference type="NCBI Taxonomy" id="299467"/>
    <lineage>
        <taxon>Eukaryota</taxon>
        <taxon>Metazoa</taxon>
        <taxon>Ecdysozoa</taxon>
        <taxon>Arthropoda</taxon>
        <taxon>Chelicerata</taxon>
        <taxon>Arachnida</taxon>
        <taxon>Acari</taxon>
        <taxon>Acariformes</taxon>
        <taxon>Trombidiformes</taxon>
        <taxon>Prostigmata</taxon>
        <taxon>Anystina</taxon>
        <taxon>Parasitengona</taxon>
        <taxon>Trombiculoidea</taxon>
        <taxon>Trombiculidae</taxon>
        <taxon>Leptotrombidium</taxon>
    </lineage>
</organism>
<reference evidence="11 12" key="1">
    <citation type="journal article" date="2018" name="Gigascience">
        <title>Genomes of trombidid mites reveal novel predicted allergens and laterally-transferred genes associated with secondary metabolism.</title>
        <authorList>
            <person name="Dong X."/>
            <person name="Chaisiri K."/>
            <person name="Xia D."/>
            <person name="Armstrong S.D."/>
            <person name="Fang Y."/>
            <person name="Donnelly M.J."/>
            <person name="Kadowaki T."/>
            <person name="McGarry J.W."/>
            <person name="Darby A.C."/>
            <person name="Makepeace B.L."/>
        </authorList>
    </citation>
    <scope>NUCLEOTIDE SEQUENCE [LARGE SCALE GENOMIC DNA]</scope>
    <source>
        <strain evidence="11">UoL-UT</strain>
    </source>
</reference>
<dbReference type="InterPro" id="IPR043519">
    <property type="entry name" value="NT_sf"/>
</dbReference>
<comment type="cofactor">
    <cofactor evidence="2">
        <name>Mg(2+)</name>
        <dbReference type="ChEBI" id="CHEBI:18420"/>
    </cofactor>
</comment>
<dbReference type="InterPro" id="IPR002058">
    <property type="entry name" value="PAP_assoc"/>
</dbReference>
<keyword evidence="7" id="KW-0460">Magnesium</keyword>
<dbReference type="Pfam" id="PF03828">
    <property type="entry name" value="PAP_assoc"/>
    <property type="match status" value="1"/>
</dbReference>
<dbReference type="AlphaFoldDB" id="A0A443SSK7"/>
<feature type="domain" description="PAP-associated" evidence="9">
    <location>
        <begin position="333"/>
        <end position="394"/>
    </location>
</feature>
<dbReference type="SUPFAM" id="SSF81631">
    <property type="entry name" value="PAP/OAS1 substrate-binding domain"/>
    <property type="match status" value="1"/>
</dbReference>
<name>A0A443SSK7_9ACAR</name>
<evidence type="ECO:0000256" key="7">
    <source>
        <dbReference type="ARBA" id="ARBA00022842"/>
    </source>
</evidence>
<gene>
    <name evidence="11" type="ORF">B4U80_04238</name>
</gene>
<accession>A0A443SSK7</accession>
<dbReference type="PANTHER" id="PTHR12271:SF40">
    <property type="entry name" value="POLY(A) RNA POLYMERASE GLD2"/>
    <property type="match status" value="1"/>
</dbReference>
<dbReference type="GO" id="GO:0005737">
    <property type="term" value="C:cytoplasm"/>
    <property type="evidence" value="ECO:0007669"/>
    <property type="project" value="UniProtKB-SubCell"/>
</dbReference>
<dbReference type="PANTHER" id="PTHR12271">
    <property type="entry name" value="POLY A POLYMERASE CID PAP -RELATED"/>
    <property type="match status" value="1"/>
</dbReference>
<dbReference type="Pfam" id="PF22600">
    <property type="entry name" value="MTPAP-like_central"/>
    <property type="match status" value="1"/>
</dbReference>